<reference evidence="2 3" key="1">
    <citation type="submission" date="2024-06" db="EMBL/GenBank/DDBJ databases">
        <title>The Natural Products Discovery Center: Release of the First 8490 Sequenced Strains for Exploring Actinobacteria Biosynthetic Diversity.</title>
        <authorList>
            <person name="Kalkreuter E."/>
            <person name="Kautsar S.A."/>
            <person name="Yang D."/>
            <person name="Bader C.D."/>
            <person name="Teijaro C.N."/>
            <person name="Fluegel L."/>
            <person name="Davis C.M."/>
            <person name="Simpson J.R."/>
            <person name="Lauterbach L."/>
            <person name="Steele A.D."/>
            <person name="Gui C."/>
            <person name="Meng S."/>
            <person name="Li G."/>
            <person name="Viehrig K."/>
            <person name="Ye F."/>
            <person name="Su P."/>
            <person name="Kiefer A.F."/>
            <person name="Nichols A."/>
            <person name="Cepeda A.J."/>
            <person name="Yan W."/>
            <person name="Fan B."/>
            <person name="Jiang Y."/>
            <person name="Adhikari A."/>
            <person name="Zheng C.-J."/>
            <person name="Schuster L."/>
            <person name="Cowan T.M."/>
            <person name="Smanski M.J."/>
            <person name="Chevrette M.G."/>
            <person name="De Carvalho L.P.S."/>
            <person name="Shen B."/>
        </authorList>
    </citation>
    <scope>NUCLEOTIDE SEQUENCE [LARGE SCALE GENOMIC DNA]</scope>
    <source>
        <strain evidence="2 3">NPDC053791</strain>
    </source>
</reference>
<dbReference type="Proteomes" id="UP001552479">
    <property type="component" value="Unassembled WGS sequence"/>
</dbReference>
<evidence type="ECO:0000313" key="3">
    <source>
        <dbReference type="Proteomes" id="UP001552479"/>
    </source>
</evidence>
<dbReference type="EMBL" id="JBFASG010000010">
    <property type="protein sequence ID" value="MEV4923843.1"/>
    <property type="molecule type" value="Genomic_DNA"/>
</dbReference>
<sequence length="146" mass="15143">MSRAPRAPALYPRAYRRTHGDEIAAHYAESTAGASFAERRREEADLAAHALRMRLRLTSGDPLGRALAVAAPYAATGAAVDDDGYAPAGEELPNGVEEGAVGAFALAGAVRDGPRPGGERSGRVDGATSCREPPHCGRTRAVIAPP</sequence>
<dbReference type="RefSeq" id="WP_366088026.1">
    <property type="nucleotide sequence ID" value="NZ_JBFASG010000010.1"/>
</dbReference>
<organism evidence="2 3">
    <name type="scientific">Streptomyces roseoverticillatus</name>
    <dbReference type="NCBI Taxonomy" id="66429"/>
    <lineage>
        <taxon>Bacteria</taxon>
        <taxon>Bacillati</taxon>
        <taxon>Actinomycetota</taxon>
        <taxon>Actinomycetes</taxon>
        <taxon>Kitasatosporales</taxon>
        <taxon>Streptomycetaceae</taxon>
        <taxon>Streptomyces</taxon>
    </lineage>
</organism>
<feature type="region of interest" description="Disordered" evidence="1">
    <location>
        <begin position="109"/>
        <end position="138"/>
    </location>
</feature>
<gene>
    <name evidence="2" type="ORF">AB0L03_13500</name>
</gene>
<accession>A0ABV3ITM8</accession>
<feature type="compositionally biased region" description="Basic and acidic residues" evidence="1">
    <location>
        <begin position="112"/>
        <end position="123"/>
    </location>
</feature>
<evidence type="ECO:0000313" key="2">
    <source>
        <dbReference type="EMBL" id="MEV4923843.1"/>
    </source>
</evidence>
<evidence type="ECO:0000256" key="1">
    <source>
        <dbReference type="SAM" id="MobiDB-lite"/>
    </source>
</evidence>
<proteinExistence type="predicted"/>
<keyword evidence="3" id="KW-1185">Reference proteome</keyword>
<comment type="caution">
    <text evidence="2">The sequence shown here is derived from an EMBL/GenBank/DDBJ whole genome shotgun (WGS) entry which is preliminary data.</text>
</comment>
<protein>
    <submittedName>
        <fullName evidence="2">Uncharacterized protein</fullName>
    </submittedName>
</protein>
<name>A0ABV3ITM8_9ACTN</name>